<organism evidence="8 9">
    <name type="scientific">Methanospirillum lacunae</name>
    <dbReference type="NCBI Taxonomy" id="668570"/>
    <lineage>
        <taxon>Archaea</taxon>
        <taxon>Methanobacteriati</taxon>
        <taxon>Methanobacteriota</taxon>
        <taxon>Stenosarchaea group</taxon>
        <taxon>Methanomicrobia</taxon>
        <taxon>Methanomicrobiales</taxon>
        <taxon>Methanospirillaceae</taxon>
        <taxon>Methanospirillum</taxon>
    </lineage>
</organism>
<dbReference type="Pfam" id="PF02518">
    <property type="entry name" value="HATPase_c"/>
    <property type="match status" value="1"/>
</dbReference>
<comment type="catalytic activity">
    <reaction evidence="1">
        <text>ATP + protein L-histidine = ADP + protein N-phospho-L-histidine.</text>
        <dbReference type="EC" id="2.7.13.3"/>
    </reaction>
</comment>
<reference evidence="8 9" key="1">
    <citation type="submission" date="2018-05" db="EMBL/GenBank/DDBJ databases">
        <title>Draft genome of Methanospirillum lacunae Ki8-1.</title>
        <authorList>
            <person name="Dueholm M.S."/>
            <person name="Nielsen P.H."/>
            <person name="Bakmann L.F."/>
            <person name="Otzen D.E."/>
        </authorList>
    </citation>
    <scope>NUCLEOTIDE SEQUENCE [LARGE SCALE GENOMIC DNA]</scope>
    <source>
        <strain evidence="8 9">Ki8-1</strain>
    </source>
</reference>
<feature type="domain" description="Histidine kinase" evidence="7">
    <location>
        <begin position="316"/>
        <end position="531"/>
    </location>
</feature>
<proteinExistence type="predicted"/>
<dbReference type="EC" id="2.7.13.3" evidence="2"/>
<dbReference type="SUPFAM" id="SSF55785">
    <property type="entry name" value="PYP-like sensor domain (PAS domain)"/>
    <property type="match status" value="2"/>
</dbReference>
<dbReference type="InterPro" id="IPR003661">
    <property type="entry name" value="HisK_dim/P_dom"/>
</dbReference>
<dbReference type="GO" id="GO:0000155">
    <property type="term" value="F:phosphorelay sensor kinase activity"/>
    <property type="evidence" value="ECO:0007669"/>
    <property type="project" value="InterPro"/>
</dbReference>
<comment type="caution">
    <text evidence="8">The sequence shown here is derived from an EMBL/GenBank/DDBJ whole genome shotgun (WGS) entry which is preliminary data.</text>
</comment>
<evidence type="ECO:0000256" key="2">
    <source>
        <dbReference type="ARBA" id="ARBA00012438"/>
    </source>
</evidence>
<dbReference type="InterPro" id="IPR035965">
    <property type="entry name" value="PAS-like_dom_sf"/>
</dbReference>
<dbReference type="InterPro" id="IPR003594">
    <property type="entry name" value="HATPase_dom"/>
</dbReference>
<evidence type="ECO:0000313" key="8">
    <source>
        <dbReference type="EMBL" id="PWR73074.1"/>
    </source>
</evidence>
<dbReference type="SUPFAM" id="SSF47384">
    <property type="entry name" value="Homodimeric domain of signal transducing histidine kinase"/>
    <property type="match status" value="1"/>
</dbReference>
<evidence type="ECO:0000256" key="3">
    <source>
        <dbReference type="ARBA" id="ARBA00022553"/>
    </source>
</evidence>
<feature type="coiled-coil region" evidence="6">
    <location>
        <begin position="254"/>
        <end position="288"/>
    </location>
</feature>
<dbReference type="GO" id="GO:0009927">
    <property type="term" value="F:histidine phosphotransfer kinase activity"/>
    <property type="evidence" value="ECO:0007669"/>
    <property type="project" value="TreeGrafter"/>
</dbReference>
<keyword evidence="4" id="KW-0808">Transferase</keyword>
<evidence type="ECO:0000256" key="1">
    <source>
        <dbReference type="ARBA" id="ARBA00000085"/>
    </source>
</evidence>
<keyword evidence="9" id="KW-1185">Reference proteome</keyword>
<dbReference type="EMBL" id="QGMY01000004">
    <property type="protein sequence ID" value="PWR73074.1"/>
    <property type="molecule type" value="Genomic_DNA"/>
</dbReference>
<dbReference type="PANTHER" id="PTHR43047">
    <property type="entry name" value="TWO-COMPONENT HISTIDINE PROTEIN KINASE"/>
    <property type="match status" value="1"/>
</dbReference>
<dbReference type="Gene3D" id="1.10.287.130">
    <property type="match status" value="1"/>
</dbReference>
<sequence>MHSILDMEPISMSHLTIASCRFTATFPSQIFLSSSEIVNISGYSPDNLEKPGGFDRYILKTDLSKRELVIRHAIWTKKTYSLEYGFHHADGTVHTFIERGNVCTNACDMWLDVVLIDLTEHKNAYLELRDERNLFKQAFDSIKDYVSIISPDNKVIFVNKSLSDRIMQSPEDNFVQYCCSSVTENTLQQFSSKDTPVSIDSRDNEEVHDDITRKIYAISRTPIQITSGEILGNIQISRDISIKKYQEESFLQTIEKVTEKLHELRQVLKNLESANVLLEQEVMNHIENITEMSKIIKDKNLQVEQLVSQKEFFIRQLAHDLRTPLTPVIAMLPLIIDGIKDPDSKELLKLFSCSIENLQNMVNTIVQYATLNQLTSIDDYGIFDIEYLIDDAFKVNSFLIKEKELNIDISLPPDISISLSKNLGPLIFRNLISNAVSNNIFRGSISILGEVHMGKISISISDSGIGITPHLLETMWDEFVIGDTARNNPCSKGLGLSIVKQIVTMHGGSIIGTSKGIGTGATFTITLPLNHIEQPSLCKLLTNTKIYPIIRRSLQRN</sequence>
<dbReference type="GO" id="GO:0005886">
    <property type="term" value="C:plasma membrane"/>
    <property type="evidence" value="ECO:0007669"/>
    <property type="project" value="TreeGrafter"/>
</dbReference>
<keyword evidence="5" id="KW-0418">Kinase</keyword>
<dbReference type="Pfam" id="PF00512">
    <property type="entry name" value="HisKA"/>
    <property type="match status" value="1"/>
</dbReference>
<dbReference type="SMART" id="SM00388">
    <property type="entry name" value="HisKA"/>
    <property type="match status" value="1"/>
</dbReference>
<keyword evidence="6" id="KW-0175">Coiled coil</keyword>
<dbReference type="AlphaFoldDB" id="A0A2V2MY63"/>
<dbReference type="SUPFAM" id="SSF55874">
    <property type="entry name" value="ATPase domain of HSP90 chaperone/DNA topoisomerase II/histidine kinase"/>
    <property type="match status" value="1"/>
</dbReference>
<evidence type="ECO:0000259" key="7">
    <source>
        <dbReference type="PROSITE" id="PS50109"/>
    </source>
</evidence>
<protein>
    <recommendedName>
        <fullName evidence="2">histidine kinase</fullName>
        <ecNumber evidence="2">2.7.13.3</ecNumber>
    </recommendedName>
</protein>
<evidence type="ECO:0000256" key="5">
    <source>
        <dbReference type="ARBA" id="ARBA00022777"/>
    </source>
</evidence>
<dbReference type="Gene3D" id="3.30.565.10">
    <property type="entry name" value="Histidine kinase-like ATPase, C-terminal domain"/>
    <property type="match status" value="1"/>
</dbReference>
<dbReference type="InterPro" id="IPR004358">
    <property type="entry name" value="Sig_transdc_His_kin-like_C"/>
</dbReference>
<dbReference type="PANTHER" id="PTHR43047:SF62">
    <property type="entry name" value="SENSOR HISTIDINE KINASE DPIB"/>
    <property type="match status" value="1"/>
</dbReference>
<dbReference type="InterPro" id="IPR005467">
    <property type="entry name" value="His_kinase_dom"/>
</dbReference>
<dbReference type="Proteomes" id="UP000245657">
    <property type="component" value="Unassembled WGS sequence"/>
</dbReference>
<name>A0A2V2MY63_9EURY</name>
<evidence type="ECO:0000313" key="9">
    <source>
        <dbReference type="Proteomes" id="UP000245657"/>
    </source>
</evidence>
<accession>A0A2V2MY63</accession>
<dbReference type="CDD" id="cd00082">
    <property type="entry name" value="HisKA"/>
    <property type="match status" value="1"/>
</dbReference>
<dbReference type="PRINTS" id="PR00344">
    <property type="entry name" value="BCTRLSENSOR"/>
</dbReference>
<dbReference type="Gene3D" id="3.30.450.20">
    <property type="entry name" value="PAS domain"/>
    <property type="match status" value="2"/>
</dbReference>
<dbReference type="CDD" id="cd00075">
    <property type="entry name" value="HATPase"/>
    <property type="match status" value="1"/>
</dbReference>
<gene>
    <name evidence="8" type="ORF">DK846_05695</name>
</gene>
<dbReference type="InterPro" id="IPR036890">
    <property type="entry name" value="HATPase_C_sf"/>
</dbReference>
<dbReference type="PROSITE" id="PS50109">
    <property type="entry name" value="HIS_KIN"/>
    <property type="match status" value="1"/>
</dbReference>
<dbReference type="InterPro" id="IPR036097">
    <property type="entry name" value="HisK_dim/P_sf"/>
</dbReference>
<keyword evidence="3" id="KW-0597">Phosphoprotein</keyword>
<evidence type="ECO:0000256" key="6">
    <source>
        <dbReference type="SAM" id="Coils"/>
    </source>
</evidence>
<evidence type="ECO:0000256" key="4">
    <source>
        <dbReference type="ARBA" id="ARBA00022679"/>
    </source>
</evidence>
<dbReference type="SMART" id="SM00387">
    <property type="entry name" value="HATPase_c"/>
    <property type="match status" value="1"/>
</dbReference>